<organism evidence="1 2">
    <name type="scientific">Musa troglodytarum</name>
    <name type="common">fe'i banana</name>
    <dbReference type="NCBI Taxonomy" id="320322"/>
    <lineage>
        <taxon>Eukaryota</taxon>
        <taxon>Viridiplantae</taxon>
        <taxon>Streptophyta</taxon>
        <taxon>Embryophyta</taxon>
        <taxon>Tracheophyta</taxon>
        <taxon>Spermatophyta</taxon>
        <taxon>Magnoliopsida</taxon>
        <taxon>Liliopsida</taxon>
        <taxon>Zingiberales</taxon>
        <taxon>Musaceae</taxon>
        <taxon>Musa</taxon>
    </lineage>
</organism>
<evidence type="ECO:0000313" key="2">
    <source>
        <dbReference type="Proteomes" id="UP001055439"/>
    </source>
</evidence>
<dbReference type="Proteomes" id="UP001055439">
    <property type="component" value="Chromosome 7"/>
</dbReference>
<accession>A0A9E7KE81</accession>
<proteinExistence type="predicted"/>
<gene>
    <name evidence="1" type="ORF">MUK42_04209</name>
</gene>
<evidence type="ECO:0000313" key="1">
    <source>
        <dbReference type="EMBL" id="URE14767.1"/>
    </source>
</evidence>
<protein>
    <submittedName>
        <fullName evidence="1">Uncharacterized protein</fullName>
    </submittedName>
</protein>
<dbReference type="AlphaFoldDB" id="A0A9E7KE81"/>
<name>A0A9E7KE81_9LILI</name>
<reference evidence="1" key="1">
    <citation type="submission" date="2022-05" db="EMBL/GenBank/DDBJ databases">
        <title>The Musa troglodytarum L. genome provides insights into the mechanism of non-climacteric behaviour and enrichment of carotenoids.</title>
        <authorList>
            <person name="Wang J."/>
        </authorList>
    </citation>
    <scope>NUCLEOTIDE SEQUENCE</scope>
    <source>
        <tissue evidence="1">Leaf</tissue>
    </source>
</reference>
<keyword evidence="2" id="KW-1185">Reference proteome</keyword>
<dbReference type="EMBL" id="CP097509">
    <property type="protein sequence ID" value="URE14767.1"/>
    <property type="molecule type" value="Genomic_DNA"/>
</dbReference>
<sequence length="36" mass="3900">MVVVAPFACVGSHTEPFHSFPFSLSLPQPLVFLPSL</sequence>